<evidence type="ECO:0000313" key="3">
    <source>
        <dbReference type="Proteomes" id="UP001209878"/>
    </source>
</evidence>
<evidence type="ECO:0000313" key="2">
    <source>
        <dbReference type="EMBL" id="KAK2192281.1"/>
    </source>
</evidence>
<dbReference type="InterPro" id="IPR000387">
    <property type="entry name" value="Tyr_Pase_dom"/>
</dbReference>
<comment type="caution">
    <text evidence="2">The sequence shown here is derived from an EMBL/GenBank/DDBJ whole genome shotgun (WGS) entry which is preliminary data.</text>
</comment>
<dbReference type="InterPro" id="IPR016130">
    <property type="entry name" value="Tyr_Pase_AS"/>
</dbReference>
<feature type="non-terminal residue" evidence="2">
    <location>
        <position position="1"/>
    </location>
</feature>
<evidence type="ECO:0000259" key="1">
    <source>
        <dbReference type="PROSITE" id="PS50056"/>
    </source>
</evidence>
<dbReference type="EMBL" id="JAODUO010000035">
    <property type="protein sequence ID" value="KAK2192281.1"/>
    <property type="molecule type" value="Genomic_DNA"/>
</dbReference>
<proteinExistence type="predicted"/>
<dbReference type="Gene3D" id="3.90.190.10">
    <property type="entry name" value="Protein tyrosine phosphatase superfamily"/>
    <property type="match status" value="1"/>
</dbReference>
<dbReference type="Proteomes" id="UP001209878">
    <property type="component" value="Unassembled WGS sequence"/>
</dbReference>
<gene>
    <name evidence="2" type="ORF">NP493_35g04016</name>
</gene>
<feature type="domain" description="Tyrosine specific protein phosphatases" evidence="1">
    <location>
        <begin position="64"/>
        <end position="102"/>
    </location>
</feature>
<dbReference type="PROSITE" id="PS00383">
    <property type="entry name" value="TYR_PHOSPHATASE_1"/>
    <property type="match status" value="1"/>
</dbReference>
<dbReference type="Pfam" id="PF14566">
    <property type="entry name" value="PTPlike_phytase"/>
    <property type="match status" value="1"/>
</dbReference>
<protein>
    <recommendedName>
        <fullName evidence="1">Tyrosine specific protein phosphatases domain-containing protein</fullName>
    </recommendedName>
</protein>
<name>A0AAD9UK34_RIDPI</name>
<dbReference type="InterPro" id="IPR029021">
    <property type="entry name" value="Prot-tyrosine_phosphatase-like"/>
</dbReference>
<dbReference type="SMART" id="SM01301">
    <property type="entry name" value="PTPlike_phytase"/>
    <property type="match status" value="1"/>
</dbReference>
<dbReference type="SUPFAM" id="SSF52799">
    <property type="entry name" value="(Phosphotyrosine protein) phosphatases II"/>
    <property type="match status" value="1"/>
</dbReference>
<accession>A0AAD9UK34</accession>
<reference evidence="2" key="1">
    <citation type="journal article" date="2023" name="Mol. Biol. Evol.">
        <title>Third-Generation Sequencing Reveals the Adaptive Role of the Epigenome in Three Deep-Sea Polychaetes.</title>
        <authorList>
            <person name="Perez M."/>
            <person name="Aroh O."/>
            <person name="Sun Y."/>
            <person name="Lan Y."/>
            <person name="Juniper S.K."/>
            <person name="Young C.R."/>
            <person name="Angers B."/>
            <person name="Qian P.Y."/>
        </authorList>
    </citation>
    <scope>NUCLEOTIDE SEQUENCE</scope>
    <source>
        <strain evidence="2">R07B-5</strain>
    </source>
</reference>
<dbReference type="AlphaFoldDB" id="A0AAD9UK34"/>
<keyword evidence="3" id="KW-1185">Reference proteome</keyword>
<dbReference type="InterPro" id="IPR050561">
    <property type="entry name" value="PTP"/>
</dbReference>
<dbReference type="PROSITE" id="PS50056">
    <property type="entry name" value="TYR_PHOSPHATASE_2"/>
    <property type="match status" value="1"/>
</dbReference>
<organism evidence="2 3">
    <name type="scientific">Ridgeia piscesae</name>
    <name type="common">Tubeworm</name>
    <dbReference type="NCBI Taxonomy" id="27915"/>
    <lineage>
        <taxon>Eukaryota</taxon>
        <taxon>Metazoa</taxon>
        <taxon>Spiralia</taxon>
        <taxon>Lophotrochozoa</taxon>
        <taxon>Annelida</taxon>
        <taxon>Polychaeta</taxon>
        <taxon>Sedentaria</taxon>
        <taxon>Canalipalpata</taxon>
        <taxon>Sabellida</taxon>
        <taxon>Siboglinidae</taxon>
        <taxon>Ridgeia</taxon>
    </lineage>
</organism>
<dbReference type="PANTHER" id="PTHR23339">
    <property type="entry name" value="TYROSINE SPECIFIC PROTEIN PHOSPHATASE AND DUAL SPECIFICITY PROTEIN PHOSPHATASE"/>
    <property type="match status" value="1"/>
</dbReference>
<sequence>QDKEKRLRDEIKNTKSIKEPEVREFSSVLSPADMYQQLHLLTPELRYKRLPLRGDSAPTEECFDELLNIVRGQDDLRIDEDGPAIVFHCRTGKSRTTTAMVIAGLIVCQIKIVQELVRRIPNGQQVKREVDFVLDQCSDTMTPMHYHLREVILVTYNKVKKAKTDEEKKFLLKRSLDMLELYIYLIIFNAYLHCERSTHWRMSFARWMKKVTPSAGFYELLDNLAFTEFDLTTHDLKSRRERWAYSQLPTPFRGQFI</sequence>